<feature type="signal peptide" evidence="2">
    <location>
        <begin position="1"/>
        <end position="21"/>
    </location>
</feature>
<reference evidence="3" key="1">
    <citation type="submission" date="2021-11" db="EMBL/GenBank/DDBJ databases">
        <authorList>
            <consortium name="Genoscope - CEA"/>
            <person name="William W."/>
        </authorList>
    </citation>
    <scope>NUCLEOTIDE SEQUENCE</scope>
</reference>
<evidence type="ECO:0000256" key="1">
    <source>
        <dbReference type="SAM" id="Coils"/>
    </source>
</evidence>
<dbReference type="AlphaFoldDB" id="A0A8J2SF22"/>
<evidence type="ECO:0000313" key="3">
    <source>
        <dbReference type="EMBL" id="CAH0366419.1"/>
    </source>
</evidence>
<comment type="caution">
    <text evidence="3">The sequence shown here is derived from an EMBL/GenBank/DDBJ whole genome shotgun (WGS) entry which is preliminary data.</text>
</comment>
<protein>
    <submittedName>
        <fullName evidence="3">Uncharacterized protein</fullName>
    </submittedName>
</protein>
<proteinExistence type="predicted"/>
<feature type="chain" id="PRO_5035215971" evidence="2">
    <location>
        <begin position="22"/>
        <end position="412"/>
    </location>
</feature>
<keyword evidence="2" id="KW-0732">Signal</keyword>
<dbReference type="InterPro" id="IPR029044">
    <property type="entry name" value="Nucleotide-diphossugar_trans"/>
</dbReference>
<keyword evidence="1" id="KW-0175">Coiled coil</keyword>
<dbReference type="SUPFAM" id="SSF53448">
    <property type="entry name" value="Nucleotide-diphospho-sugar transferases"/>
    <property type="match status" value="1"/>
</dbReference>
<keyword evidence="4" id="KW-1185">Reference proteome</keyword>
<dbReference type="EMBL" id="CAKKNE010000001">
    <property type="protein sequence ID" value="CAH0366419.1"/>
    <property type="molecule type" value="Genomic_DNA"/>
</dbReference>
<sequence length="412" mass="45615">MPQRQSFTCLALGLLITAIVAVQLLLVHKQTAMQVPDLHPLETRQKAEANKLLQSLEDARQRLEAVQADLRRQQEALATERVALERLRNATAPAAQAAQAAQAAPAAPAPPTLIQGILMHVDRPENYLRRALASLLTECRETALLRLLVVDATPGAERDAFIGARRDHGRLPIVSFVRLASSGRRRLLGSPQKTARQARDVARAMRLALQHKRFTYAFLLEDDWVACPNLLGNLFTAVHRAEAVHGTNFAALRVSYGLNGIIVPRTRLASLAKHVEQRASQKPPDLAFTEWALQQNGKLVAYRHNLFVHVGHQSSVGNSGSRWNAACFELLFDWLQKGVEAFDVKKCAHDAISPCDPPPRQLPHVNRRAKAFACEVALMDLPVDRTSDRLLGCVRDRVEPAAKYLLPAPRMA</sequence>
<dbReference type="OrthoDB" id="2016523at2759"/>
<dbReference type="Proteomes" id="UP000789595">
    <property type="component" value="Unassembled WGS sequence"/>
</dbReference>
<accession>A0A8J2SF22</accession>
<feature type="coiled-coil region" evidence="1">
    <location>
        <begin position="42"/>
        <end position="90"/>
    </location>
</feature>
<organism evidence="3 4">
    <name type="scientific">Pelagomonas calceolata</name>
    <dbReference type="NCBI Taxonomy" id="35677"/>
    <lineage>
        <taxon>Eukaryota</taxon>
        <taxon>Sar</taxon>
        <taxon>Stramenopiles</taxon>
        <taxon>Ochrophyta</taxon>
        <taxon>Pelagophyceae</taxon>
        <taxon>Pelagomonadales</taxon>
        <taxon>Pelagomonadaceae</taxon>
        <taxon>Pelagomonas</taxon>
    </lineage>
</organism>
<evidence type="ECO:0000313" key="4">
    <source>
        <dbReference type="Proteomes" id="UP000789595"/>
    </source>
</evidence>
<name>A0A8J2SF22_9STRA</name>
<gene>
    <name evidence="3" type="ORF">PECAL_1P29110</name>
</gene>
<evidence type="ECO:0000256" key="2">
    <source>
        <dbReference type="SAM" id="SignalP"/>
    </source>
</evidence>